<feature type="transmembrane region" description="Helical" evidence="1">
    <location>
        <begin position="73"/>
        <end position="94"/>
    </location>
</feature>
<keyword evidence="3" id="KW-1185">Reference proteome</keyword>
<gene>
    <name evidence="2" type="ORF">Aau02nite_06640</name>
</gene>
<proteinExistence type="predicted"/>
<keyword evidence="1" id="KW-0472">Membrane</keyword>
<dbReference type="RefSeq" id="WP_212986804.1">
    <property type="nucleotide sequence ID" value="NZ_BAABEA010000051.1"/>
</dbReference>
<keyword evidence="1" id="KW-1133">Transmembrane helix</keyword>
<organism evidence="2 3">
    <name type="scientific">Actinoplanes auranticolor</name>
    <dbReference type="NCBI Taxonomy" id="47988"/>
    <lineage>
        <taxon>Bacteria</taxon>
        <taxon>Bacillati</taxon>
        <taxon>Actinomycetota</taxon>
        <taxon>Actinomycetes</taxon>
        <taxon>Micromonosporales</taxon>
        <taxon>Micromonosporaceae</taxon>
        <taxon>Actinoplanes</taxon>
    </lineage>
</organism>
<evidence type="ECO:0000256" key="1">
    <source>
        <dbReference type="SAM" id="Phobius"/>
    </source>
</evidence>
<feature type="transmembrane region" description="Helical" evidence="1">
    <location>
        <begin position="6"/>
        <end position="30"/>
    </location>
</feature>
<comment type="caution">
    <text evidence="2">The sequence shown here is derived from an EMBL/GenBank/DDBJ whole genome shotgun (WGS) entry which is preliminary data.</text>
</comment>
<reference evidence="2" key="1">
    <citation type="submission" date="2021-03" db="EMBL/GenBank/DDBJ databases">
        <title>Whole genome shotgun sequence of Actinoplanes auranticolor NBRC 12245.</title>
        <authorList>
            <person name="Komaki H."/>
            <person name="Tamura T."/>
        </authorList>
    </citation>
    <scope>NUCLEOTIDE SEQUENCE</scope>
    <source>
        <strain evidence="2">NBRC 12245</strain>
    </source>
</reference>
<dbReference type="AlphaFoldDB" id="A0A919VGG0"/>
<dbReference type="Proteomes" id="UP000681340">
    <property type="component" value="Unassembled WGS sequence"/>
</dbReference>
<name>A0A919VGG0_9ACTN</name>
<keyword evidence="1" id="KW-0812">Transmembrane</keyword>
<protein>
    <submittedName>
        <fullName evidence="2">Uncharacterized protein</fullName>
    </submittedName>
</protein>
<feature type="transmembrane region" description="Helical" evidence="1">
    <location>
        <begin position="42"/>
        <end position="61"/>
    </location>
</feature>
<sequence length="109" mass="11258">MKDAVLAPHIAGPLMAMAAVVATMFAHWLAVSESGRWAWRTVTAWAIPAATTIGMLTVVFWKGEEFAGNIASTGSLIVSVIVATVGNGAQYLLVARARSAGSVDGTVAD</sequence>
<evidence type="ECO:0000313" key="2">
    <source>
        <dbReference type="EMBL" id="GIM63833.1"/>
    </source>
</evidence>
<accession>A0A919VGG0</accession>
<dbReference type="EMBL" id="BOQL01000006">
    <property type="protein sequence ID" value="GIM63833.1"/>
    <property type="molecule type" value="Genomic_DNA"/>
</dbReference>
<evidence type="ECO:0000313" key="3">
    <source>
        <dbReference type="Proteomes" id="UP000681340"/>
    </source>
</evidence>